<dbReference type="InterPro" id="IPR011682">
    <property type="entry name" value="Glyco_hydro_38_C"/>
</dbReference>
<dbReference type="SUPFAM" id="SSF74650">
    <property type="entry name" value="Galactose mutarotase-like"/>
    <property type="match status" value="2"/>
</dbReference>
<dbReference type="Gene3D" id="2.60.40.1180">
    <property type="entry name" value="Golgi alpha-mannosidase II"/>
    <property type="match status" value="1"/>
</dbReference>
<feature type="domain" description="Glycosyl hydrolase family 38 C-terminal" evidence="2">
    <location>
        <begin position="424"/>
        <end position="535"/>
    </location>
</feature>
<dbReference type="InParanoid" id="A0A1V9XHV5"/>
<dbReference type="InterPro" id="IPR050843">
    <property type="entry name" value="Glycosyl_Hydrlase_38"/>
</dbReference>
<feature type="compositionally biased region" description="Basic and acidic residues" evidence="1">
    <location>
        <begin position="685"/>
        <end position="699"/>
    </location>
</feature>
<dbReference type="GO" id="GO:0006013">
    <property type="term" value="P:mannose metabolic process"/>
    <property type="evidence" value="ECO:0007669"/>
    <property type="project" value="InterPro"/>
</dbReference>
<dbReference type="PANTHER" id="PTHR11607:SF3">
    <property type="entry name" value="LYSOSOMAL ALPHA-MANNOSIDASE"/>
    <property type="match status" value="1"/>
</dbReference>
<dbReference type="Gene3D" id="2.70.98.30">
    <property type="entry name" value="Golgi alpha-mannosidase II, domain 4"/>
    <property type="match status" value="2"/>
</dbReference>
<sequence>MESYVRAALLGTRQCEAQISEAFQNLLDPDSDRTLVRFSFCPWLNISSCDVSEKAQNYYLIVYNPYSKPLKSYARLPVEHPGYQVLEQPPRAVPLQIAPVDDGTLRIPERRSIARQSLVFPVYIPPMGIKVYKVEAIEEGLRDSADSVLLPVDLDEYSIENEYYRLVVDPTKGVVSTVVLKHLNVQLPFRQSIWKYYAYQYSMSWSEEKPSGAYAFNPYEDNPVDMARKVPFRIVKGALVEEIHQVFDSWATQVIRLYRNDERIEFDWTVGPIPFELRGEGKMPFVWLTLPSGICKAGANGGRSSFYRCRRPSMRKGAFGREKRMDRVKSVSLSRKIGTLSGAKCKASTTLCGLTNSGDRVVESPMATLSVQTADVRRQSAHRPPLPPPLPPPQRTTASTSGRRVNAAATFLRALQKSLWNFTISIERAVDEKGSFGKEIVLRFESNLINNGRFFTDSNGRQDIKRVRDAKHPWRYNMTEPIAGNYYPVVSWIHLQDKHKNLQMTAIPDRPQGGSSLKDGMIELMVHRRLQYDDGFGVEEPLDELGIDRQGLIAKGKIFIYIDEIANAQRRMKHLANEQVYRPVMSFLRLRSNDGQHVAEMRNPTFTGLARLLPDGLHIISVEPLPDRRLLVRLEHLHDSGPPITVDLTRLFTSIQVYSAEETVLSANQYLDDSLPFRWSTSEPNESRPRPSETNLQKELRPGDLRTFLLTTSY</sequence>
<feature type="domain" description="Lysosomal alpha-mannosidase-like central" evidence="3">
    <location>
        <begin position="93"/>
        <end position="134"/>
    </location>
</feature>
<organism evidence="4 5">
    <name type="scientific">Tropilaelaps mercedesae</name>
    <dbReference type="NCBI Taxonomy" id="418985"/>
    <lineage>
        <taxon>Eukaryota</taxon>
        <taxon>Metazoa</taxon>
        <taxon>Ecdysozoa</taxon>
        <taxon>Arthropoda</taxon>
        <taxon>Chelicerata</taxon>
        <taxon>Arachnida</taxon>
        <taxon>Acari</taxon>
        <taxon>Parasitiformes</taxon>
        <taxon>Mesostigmata</taxon>
        <taxon>Gamasina</taxon>
        <taxon>Dermanyssoidea</taxon>
        <taxon>Laelapidae</taxon>
        <taxon>Tropilaelaps</taxon>
    </lineage>
</organism>
<proteinExistence type="predicted"/>
<dbReference type="STRING" id="418985.A0A1V9XHV5"/>
<evidence type="ECO:0000256" key="1">
    <source>
        <dbReference type="SAM" id="MobiDB-lite"/>
    </source>
</evidence>
<dbReference type="Pfam" id="PF07748">
    <property type="entry name" value="Glyco_hydro_38C"/>
    <property type="match status" value="2"/>
</dbReference>
<dbReference type="InterPro" id="IPR011013">
    <property type="entry name" value="Gal_mutarotase_sf_dom"/>
</dbReference>
<evidence type="ECO:0000259" key="2">
    <source>
        <dbReference type="Pfam" id="PF07748"/>
    </source>
</evidence>
<dbReference type="OrthoDB" id="2016903at2759"/>
<name>A0A1V9XHV5_9ACAR</name>
<dbReference type="InterPro" id="IPR048534">
    <property type="entry name" value="Man2a1-like_dom"/>
</dbReference>
<dbReference type="GO" id="GO:0005764">
    <property type="term" value="C:lysosome"/>
    <property type="evidence" value="ECO:0007669"/>
    <property type="project" value="TreeGrafter"/>
</dbReference>
<dbReference type="PANTHER" id="PTHR11607">
    <property type="entry name" value="ALPHA-MANNOSIDASE"/>
    <property type="match status" value="1"/>
</dbReference>
<reference evidence="4 5" key="1">
    <citation type="journal article" date="2017" name="Gigascience">
        <title>Draft genome of the honey bee ectoparasitic mite, Tropilaelaps mercedesae, is shaped by the parasitic life history.</title>
        <authorList>
            <person name="Dong X."/>
            <person name="Armstrong S.D."/>
            <person name="Xia D."/>
            <person name="Makepeace B.L."/>
            <person name="Darby A.C."/>
            <person name="Kadowaki T."/>
        </authorList>
    </citation>
    <scope>NUCLEOTIDE SEQUENCE [LARGE SCALE GENOMIC DNA]</scope>
    <source>
        <strain evidence="4">Wuxi-XJTLU</strain>
    </source>
</reference>
<dbReference type="GO" id="GO:0004559">
    <property type="term" value="F:alpha-mannosidase activity"/>
    <property type="evidence" value="ECO:0007669"/>
    <property type="project" value="InterPro"/>
</dbReference>
<feature type="compositionally biased region" description="Pro residues" evidence="1">
    <location>
        <begin position="384"/>
        <end position="394"/>
    </location>
</feature>
<dbReference type="GO" id="GO:0030246">
    <property type="term" value="F:carbohydrate binding"/>
    <property type="evidence" value="ECO:0007669"/>
    <property type="project" value="InterPro"/>
</dbReference>
<comment type="caution">
    <text evidence="4">The sequence shown here is derived from an EMBL/GenBank/DDBJ whole genome shotgun (WGS) entry which is preliminary data.</text>
</comment>
<dbReference type="Gene3D" id="2.60.40.1360">
    <property type="match status" value="1"/>
</dbReference>
<gene>
    <name evidence="4" type="ORF">BIW11_09952</name>
</gene>
<protein>
    <submittedName>
        <fullName evidence="4">Lysosomal alpha-mannosidase-like</fullName>
    </submittedName>
</protein>
<dbReference type="InterPro" id="IPR013780">
    <property type="entry name" value="Glyco_hydro_b"/>
</dbReference>
<feature type="domain" description="Glycosyl hydrolase family 38 C-terminal" evidence="2">
    <location>
        <begin position="159"/>
        <end position="270"/>
    </location>
</feature>
<dbReference type="EMBL" id="MNPL01010473">
    <property type="protein sequence ID" value="OQR73107.1"/>
    <property type="molecule type" value="Genomic_DNA"/>
</dbReference>
<dbReference type="Pfam" id="PF21260">
    <property type="entry name" value="Laman-like_dom"/>
    <property type="match status" value="1"/>
</dbReference>
<dbReference type="Proteomes" id="UP000192247">
    <property type="component" value="Unassembled WGS sequence"/>
</dbReference>
<feature type="region of interest" description="Disordered" evidence="1">
    <location>
        <begin position="372"/>
        <end position="403"/>
    </location>
</feature>
<accession>A0A1V9XHV5</accession>
<keyword evidence="5" id="KW-1185">Reference proteome</keyword>
<evidence type="ECO:0000259" key="3">
    <source>
        <dbReference type="Pfam" id="PF21260"/>
    </source>
</evidence>
<evidence type="ECO:0000313" key="5">
    <source>
        <dbReference type="Proteomes" id="UP000192247"/>
    </source>
</evidence>
<dbReference type="AlphaFoldDB" id="A0A1V9XHV5"/>
<evidence type="ECO:0000313" key="4">
    <source>
        <dbReference type="EMBL" id="OQR73107.1"/>
    </source>
</evidence>
<feature type="region of interest" description="Disordered" evidence="1">
    <location>
        <begin position="678"/>
        <end position="699"/>
    </location>
</feature>